<dbReference type="AlphaFoldDB" id="A0AA86VVT7"/>
<sequence length="148" mass="16287">MHEGKWLVKDGVNLEVHCWDMGCLRMQRGMGTSALNQCHLLSSSSPASLDKRDKAIQCPKGPSHEPRFAPPLPPGPHVGLNPHCFTLFSAPSPTLSLSLSHGPSLPPPSKLRLSSLYGTHKEPYRYRIISCPYPLPNNTDTKEHNSSI</sequence>
<name>A0AA86VVT7_9FABA</name>
<dbReference type="Proteomes" id="UP001189624">
    <property type="component" value="Chromosome 9"/>
</dbReference>
<dbReference type="EMBL" id="OY731406">
    <property type="protein sequence ID" value="CAJ1974904.1"/>
    <property type="molecule type" value="Genomic_DNA"/>
</dbReference>
<reference evidence="1" key="1">
    <citation type="submission" date="2023-10" db="EMBL/GenBank/DDBJ databases">
        <authorList>
            <person name="Domelevo Entfellner J.-B."/>
        </authorList>
    </citation>
    <scope>NUCLEOTIDE SEQUENCE</scope>
</reference>
<protein>
    <submittedName>
        <fullName evidence="1">Uncharacterized protein</fullName>
    </submittedName>
</protein>
<gene>
    <name evidence="1" type="ORF">AYBTSS11_LOCUS26991</name>
</gene>
<evidence type="ECO:0000313" key="1">
    <source>
        <dbReference type="EMBL" id="CAJ1974904.1"/>
    </source>
</evidence>
<organism evidence="1 2">
    <name type="scientific">Sphenostylis stenocarpa</name>
    <dbReference type="NCBI Taxonomy" id="92480"/>
    <lineage>
        <taxon>Eukaryota</taxon>
        <taxon>Viridiplantae</taxon>
        <taxon>Streptophyta</taxon>
        <taxon>Embryophyta</taxon>
        <taxon>Tracheophyta</taxon>
        <taxon>Spermatophyta</taxon>
        <taxon>Magnoliopsida</taxon>
        <taxon>eudicotyledons</taxon>
        <taxon>Gunneridae</taxon>
        <taxon>Pentapetalae</taxon>
        <taxon>rosids</taxon>
        <taxon>fabids</taxon>
        <taxon>Fabales</taxon>
        <taxon>Fabaceae</taxon>
        <taxon>Papilionoideae</taxon>
        <taxon>50 kb inversion clade</taxon>
        <taxon>NPAAA clade</taxon>
        <taxon>indigoferoid/millettioid clade</taxon>
        <taxon>Phaseoleae</taxon>
        <taxon>Sphenostylis</taxon>
    </lineage>
</organism>
<accession>A0AA86VVT7</accession>
<keyword evidence="2" id="KW-1185">Reference proteome</keyword>
<evidence type="ECO:0000313" key="2">
    <source>
        <dbReference type="Proteomes" id="UP001189624"/>
    </source>
</evidence>
<proteinExistence type="predicted"/>
<dbReference type="Gramene" id="rna-AYBTSS11_LOCUS26991">
    <property type="protein sequence ID" value="CAJ1974904.1"/>
    <property type="gene ID" value="gene-AYBTSS11_LOCUS26991"/>
</dbReference>